<organism evidence="2 3">
    <name type="scientific">Micromonospora eburnea</name>
    <dbReference type="NCBI Taxonomy" id="227316"/>
    <lineage>
        <taxon>Bacteria</taxon>
        <taxon>Bacillati</taxon>
        <taxon>Actinomycetota</taxon>
        <taxon>Actinomycetes</taxon>
        <taxon>Micromonosporales</taxon>
        <taxon>Micromonosporaceae</taxon>
        <taxon>Micromonospora</taxon>
    </lineage>
</organism>
<evidence type="ECO:0000313" key="3">
    <source>
        <dbReference type="Proteomes" id="UP000199696"/>
    </source>
</evidence>
<keyword evidence="1" id="KW-1133">Transmembrane helix</keyword>
<feature type="transmembrane region" description="Helical" evidence="1">
    <location>
        <begin position="158"/>
        <end position="179"/>
    </location>
</feature>
<feature type="transmembrane region" description="Helical" evidence="1">
    <location>
        <begin position="283"/>
        <end position="306"/>
    </location>
</feature>
<sequence length="643" mass="68461">MVVFALMAVLAAVFTDLRDRSLPLESGASAAVTLEFSESGLSDQEAFAELGRLSDELNLGLVMVTGDVGADQSGQVLTVVGERRTLPARLVRFGDLPDVQVRGPEALEHSIADGHYLITGDEAGRVELQEWLTQRQVGQFWKSDGHGATLRMIAIEGAFAACFVATVVLLVTVAVYWLAARARQRALRVLAGTAPSRIVVEDIIGLTAPITLSALAVHAVAAVYVAVAHGSGFLPYFMTTLALLQLLVVFATLAAVVVLSVVSWPKTAALARREPAVRRYRPVATAMKVLTFVLVISAVAPAYGALRAATAAADEQAQWRLLADQVGLTFRLGANEGEFNEIKGPVTSVALRAERDGAVSLSHAWSADDLNLSGQERQSYGGLALVTQRWLDLIETDHTDLTAVSVGDLPQAVRSFLLPSLEIWQRDTGADPGELVEAVSYYRFDGELALPVVGSGSGQLVFFDRVVLAVVPELGMFNEDFLASSATSSNLIFTGLEATQQLVAEEGLTGAVRVQYMAEDGLLLAQFLAYFAWLRGISLAAMLAAMVISAAVGSVISAVLDNRRDYQLRLAGTSAVRILANRLAPEVAVGLALVAAILALTLWRDSPGTPLIITAGSLGLAISALCHFAARRWMFSAVINRTV</sequence>
<protein>
    <recommendedName>
        <fullName evidence="4">FtsX-like permease family protein</fullName>
    </recommendedName>
</protein>
<evidence type="ECO:0000256" key="1">
    <source>
        <dbReference type="SAM" id="Phobius"/>
    </source>
</evidence>
<feature type="transmembrane region" description="Helical" evidence="1">
    <location>
        <begin position="527"/>
        <end position="560"/>
    </location>
</feature>
<dbReference type="EMBL" id="FMHY01000002">
    <property type="protein sequence ID" value="SCL54086.1"/>
    <property type="molecule type" value="Genomic_DNA"/>
</dbReference>
<evidence type="ECO:0000313" key="2">
    <source>
        <dbReference type="EMBL" id="SCL54086.1"/>
    </source>
</evidence>
<feature type="transmembrane region" description="Helical" evidence="1">
    <location>
        <begin position="203"/>
        <end position="227"/>
    </location>
</feature>
<keyword evidence="1" id="KW-0812">Transmembrane</keyword>
<feature type="transmembrane region" description="Helical" evidence="1">
    <location>
        <begin position="609"/>
        <end position="630"/>
    </location>
</feature>
<dbReference type="STRING" id="227316.GA0070604_2921"/>
<accession>A0A1C6UJ45</accession>
<proteinExistence type="predicted"/>
<dbReference type="AlphaFoldDB" id="A0A1C6UJ45"/>
<keyword evidence="3" id="KW-1185">Reference proteome</keyword>
<gene>
    <name evidence="2" type="ORF">GA0070604_2921</name>
</gene>
<dbReference type="Proteomes" id="UP000199696">
    <property type="component" value="Unassembled WGS sequence"/>
</dbReference>
<feature type="transmembrane region" description="Helical" evidence="1">
    <location>
        <begin position="583"/>
        <end position="603"/>
    </location>
</feature>
<reference evidence="3" key="1">
    <citation type="submission" date="2016-06" db="EMBL/GenBank/DDBJ databases">
        <authorList>
            <person name="Varghese N."/>
            <person name="Submissions Spin"/>
        </authorList>
    </citation>
    <scope>NUCLEOTIDE SEQUENCE [LARGE SCALE GENOMIC DNA]</scope>
    <source>
        <strain evidence="3">DSM 44814</strain>
    </source>
</reference>
<evidence type="ECO:0008006" key="4">
    <source>
        <dbReference type="Google" id="ProtNLM"/>
    </source>
</evidence>
<keyword evidence="1" id="KW-0472">Membrane</keyword>
<name>A0A1C6UJ45_9ACTN</name>
<feature type="transmembrane region" description="Helical" evidence="1">
    <location>
        <begin position="233"/>
        <end position="262"/>
    </location>
</feature>